<keyword evidence="4" id="KW-1185">Reference proteome</keyword>
<dbReference type="InterPro" id="IPR011801">
    <property type="entry name" value="Swm_rep_I_cyn"/>
</dbReference>
<gene>
    <name evidence="3" type="ORF">A7K91_06350</name>
</gene>
<dbReference type="Gene3D" id="2.60.40.1220">
    <property type="match status" value="1"/>
</dbReference>
<dbReference type="RefSeq" id="WP_068686018.1">
    <property type="nucleotide sequence ID" value="NZ_LYPA01000071.1"/>
</dbReference>
<dbReference type="Pfam" id="PF00395">
    <property type="entry name" value="SLH"/>
    <property type="match status" value="3"/>
</dbReference>
<accession>A0A1A5YD96</accession>
<proteinExistence type="predicted"/>
<organism evidence="3 4">
    <name type="scientific">Paenibacillus oryzae</name>
    <dbReference type="NCBI Taxonomy" id="1844972"/>
    <lineage>
        <taxon>Bacteria</taxon>
        <taxon>Bacillati</taxon>
        <taxon>Bacillota</taxon>
        <taxon>Bacilli</taxon>
        <taxon>Bacillales</taxon>
        <taxon>Paenibacillaceae</taxon>
        <taxon>Paenibacillus</taxon>
    </lineage>
</organism>
<reference evidence="3 4" key="1">
    <citation type="submission" date="2016-05" db="EMBL/GenBank/DDBJ databases">
        <title>Paenibacillus oryzae. sp. nov., isolated from the rice root.</title>
        <authorList>
            <person name="Zhang J."/>
            <person name="Zhang X."/>
        </authorList>
    </citation>
    <scope>NUCLEOTIDE SEQUENCE [LARGE SCALE GENOMIC DNA]</scope>
    <source>
        <strain evidence="3 4">1DrF-4</strain>
    </source>
</reference>
<name>A0A1A5YD96_9BACL</name>
<comment type="caution">
    <text evidence="3">The sequence shown here is derived from an EMBL/GenBank/DDBJ whole genome shotgun (WGS) entry which is preliminary data.</text>
</comment>
<evidence type="ECO:0000256" key="1">
    <source>
        <dbReference type="ARBA" id="ARBA00022729"/>
    </source>
</evidence>
<dbReference type="STRING" id="1844972.A7K91_06350"/>
<evidence type="ECO:0000259" key="2">
    <source>
        <dbReference type="PROSITE" id="PS51272"/>
    </source>
</evidence>
<evidence type="ECO:0000313" key="3">
    <source>
        <dbReference type="EMBL" id="OBR63568.1"/>
    </source>
</evidence>
<dbReference type="InterPro" id="IPR028059">
    <property type="entry name" value="SWM_rpt"/>
</dbReference>
<dbReference type="EMBL" id="LYPA01000071">
    <property type="protein sequence ID" value="OBR63568.1"/>
    <property type="molecule type" value="Genomic_DNA"/>
</dbReference>
<sequence length="1479" mass="155324">MKQTRKLSLFIAILMILQLGVPGWSPGHKANAATSGPVAISFYPSANMNNVPINSRLKIVFDENVRLGASTTYVQLYKTADNSLVESISATSGRISIASSNNNEVTISPSSNFLPYTEYYVLIDAGAFVNASNGAAYTGIQSATKWKFSTSGAADTSRPVAVTRGPEGPLAVVPMTASIYITFNKPVYAASGNIMLRTRDSVDNRQIPVTSASVTGSGSTQITITPETALQPLTSYDVIISQENFEDASGNTFAGTTWTFATAQAPVNLAASNPFSPPANATLVPIDTSLTISFDQNVYPNGGKYVEIRRVSDNVAVQRIQAINTARITVINNTVTIRPDANLAPNTAYYVWIEPGAFSKPAPNNSEWFYGISSATVWPFTTGYGNDTSPPVVQTLAPVSGGVLNNINGTLTLTFNEEVYPSSGNIEIRQVSGNTLFRSIPITSTRVKGGGTKQLVIDATSYVSSVDTAKSFINNTRYYVSIGNRALRDGAGNFFAGISGTSGWSFTVTQDGTRPNIQSLSPATGSTAVGLQQSFAALFDKPVMVGSGSASFIPTGTTNNATTVSGTIQIDPNNTRQIIITPNSALVENTRYYINMDEGAVTDLVGNSFIGILNQYQWEFLTVGGDKTPPALSRSEVSGSILRLIYNEPLNTNLAPSPASYYVTVAGAPRNVTAAKIEGNMVLLTLASSVAYSQKVVVSYTKPINGLVQDLSGNQAASLNNVEVTNGYTNTNPTVSSGSASGNTVVLNFSEQLLSVSPYAYNQFSVTVAGTRYIPTAIWHSGNVIQLTISGTITSGQTVLISYTPGSYALLGNSGNAVGSFSNYNPATGAGTGTGVVIDTSPPYVFYVSASGTLITIKYNKTLNTSKVPGIYQYSVVVDNAVRSINSVVVAGDTVLLNLSSAVTATQTVKVSYVGSNTGVSDYSGNVAASFTNLVANSGTGTGGAGTGVPTLQGAIARGAVLTLTFNTALDPASIPPTSQFVVRVKGQVRMVSNVVVSGTNVVLTLASPINVGETADVTYYGTGTTLKSISGINANTFSNTTIANQTTLLDTLTGDYEASEHGGVAIKPSGATVMTDTSPAGVQANRYTVDQAKFVTAVTTSRDAGIANPRVAFKVPEGQNAALVAVSLIPLEMASKQSNVTFAVEYGDITYELPLNTLNFSQLSRMAGGNGISNQLLIAIDKGPNTLTSALSTALNSSKASTISTPVHFDVMVVNGSTKEKVETFSGYVGRSMKIASTSDTTQISAVWLDPVTGTLSYVPTVFKTENGVMTATFKRQGNSAYAIVRNSSTFADIANHWSNDKVETMVRKFVVEGRSTTAYEPDKPITRGEFATYIAKGLGLTGDRTAAAKFKDVNKDTVMGAYIGAAAAAGIVNGVDSSNFKPNSFITRQDMAAMMMRAAKVAGMSVTLPSSESSYLQPFSDSGQIGSYAKTNMAQSIYLGIINGKSSTRLSPKANATRAEGAVMIMRLLEKAELLSQ</sequence>
<dbReference type="InterPro" id="IPR032812">
    <property type="entry name" value="SbsA_Ig"/>
</dbReference>
<dbReference type="InterPro" id="IPR014755">
    <property type="entry name" value="Cu-Rt/internalin_Ig-like"/>
</dbReference>
<protein>
    <recommendedName>
        <fullName evidence="2">SLH domain-containing protein</fullName>
    </recommendedName>
</protein>
<feature type="domain" description="SLH" evidence="2">
    <location>
        <begin position="1287"/>
        <end position="1350"/>
    </location>
</feature>
<feature type="domain" description="SLH" evidence="2">
    <location>
        <begin position="1351"/>
        <end position="1411"/>
    </location>
</feature>
<dbReference type="Pfam" id="PF13753">
    <property type="entry name" value="SWM_repeat"/>
    <property type="match status" value="4"/>
</dbReference>
<dbReference type="PROSITE" id="PS51272">
    <property type="entry name" value="SLH"/>
    <property type="match status" value="3"/>
</dbReference>
<dbReference type="Proteomes" id="UP000092024">
    <property type="component" value="Unassembled WGS sequence"/>
</dbReference>
<evidence type="ECO:0000313" key="4">
    <source>
        <dbReference type="Proteomes" id="UP000092024"/>
    </source>
</evidence>
<keyword evidence="1" id="KW-0732">Signal</keyword>
<dbReference type="OrthoDB" id="2675126at2"/>
<feature type="domain" description="SLH" evidence="2">
    <location>
        <begin position="1418"/>
        <end position="1479"/>
    </location>
</feature>
<dbReference type="InterPro" id="IPR001119">
    <property type="entry name" value="SLH_dom"/>
</dbReference>
<dbReference type="NCBIfam" id="TIGR02059">
    <property type="entry name" value="swm_rep_I"/>
    <property type="match status" value="4"/>
</dbReference>
<dbReference type="Pfam" id="PF13205">
    <property type="entry name" value="Big_5"/>
    <property type="match status" value="5"/>
</dbReference>